<dbReference type="Proteomes" id="UP000748756">
    <property type="component" value="Unassembled WGS sequence"/>
</dbReference>
<evidence type="ECO:0000256" key="3">
    <source>
        <dbReference type="ARBA" id="ARBA00023054"/>
    </source>
</evidence>
<dbReference type="GO" id="GO:0005768">
    <property type="term" value="C:endosome"/>
    <property type="evidence" value="ECO:0007669"/>
    <property type="project" value="TreeGrafter"/>
</dbReference>
<feature type="compositionally biased region" description="Low complexity" evidence="5">
    <location>
        <begin position="233"/>
        <end position="245"/>
    </location>
</feature>
<dbReference type="EMBL" id="JAAAUQ010000095">
    <property type="protein sequence ID" value="KAF9154827.1"/>
    <property type="molecule type" value="Genomic_DNA"/>
</dbReference>
<feature type="compositionally biased region" description="Basic and acidic residues" evidence="5">
    <location>
        <begin position="1197"/>
        <end position="1207"/>
    </location>
</feature>
<feature type="region of interest" description="Disordered" evidence="5">
    <location>
        <begin position="103"/>
        <end position="159"/>
    </location>
</feature>
<feature type="compositionally biased region" description="Low complexity" evidence="5">
    <location>
        <begin position="925"/>
        <end position="941"/>
    </location>
</feature>
<feature type="region of interest" description="Disordered" evidence="5">
    <location>
        <begin position="182"/>
        <end position="201"/>
    </location>
</feature>
<evidence type="ECO:0000256" key="4">
    <source>
        <dbReference type="SAM" id="Coils"/>
    </source>
</evidence>
<feature type="compositionally biased region" description="Basic and acidic residues" evidence="5">
    <location>
        <begin position="1104"/>
        <end position="1114"/>
    </location>
</feature>
<evidence type="ECO:0000256" key="2">
    <source>
        <dbReference type="ARBA" id="ARBA00013807"/>
    </source>
</evidence>
<gene>
    <name evidence="6" type="ORF">BG015_011849</name>
</gene>
<dbReference type="GO" id="GO:0035493">
    <property type="term" value="P:SNARE complex assembly"/>
    <property type="evidence" value="ECO:0007669"/>
    <property type="project" value="TreeGrafter"/>
</dbReference>
<feature type="region of interest" description="Disordered" evidence="5">
    <location>
        <begin position="834"/>
        <end position="1225"/>
    </location>
</feature>
<feature type="compositionally biased region" description="Low complexity" evidence="5">
    <location>
        <begin position="182"/>
        <end position="199"/>
    </location>
</feature>
<feature type="compositionally biased region" description="Polar residues" evidence="5">
    <location>
        <begin position="292"/>
        <end position="306"/>
    </location>
</feature>
<evidence type="ECO:0000256" key="1">
    <source>
        <dbReference type="ARBA" id="ARBA00009574"/>
    </source>
</evidence>
<evidence type="ECO:0000313" key="7">
    <source>
        <dbReference type="Proteomes" id="UP000748756"/>
    </source>
</evidence>
<feature type="region of interest" description="Disordered" evidence="5">
    <location>
        <begin position="776"/>
        <end position="818"/>
    </location>
</feature>
<reference evidence="6" key="1">
    <citation type="journal article" date="2020" name="Fungal Divers.">
        <title>Resolving the Mortierellaceae phylogeny through synthesis of multi-gene phylogenetics and phylogenomics.</title>
        <authorList>
            <person name="Vandepol N."/>
            <person name="Liber J."/>
            <person name="Desiro A."/>
            <person name="Na H."/>
            <person name="Kennedy M."/>
            <person name="Barry K."/>
            <person name="Grigoriev I.V."/>
            <person name="Miller A.N."/>
            <person name="O'Donnell K."/>
            <person name="Stajich J.E."/>
            <person name="Bonito G."/>
        </authorList>
    </citation>
    <scope>NUCLEOTIDE SEQUENCE</scope>
    <source>
        <strain evidence="6">NRRL 6426</strain>
    </source>
</reference>
<dbReference type="Pfam" id="PF10186">
    <property type="entry name" value="ATG14"/>
    <property type="match status" value="1"/>
</dbReference>
<dbReference type="GO" id="GO:0032991">
    <property type="term" value="C:protein-containing complex"/>
    <property type="evidence" value="ECO:0007669"/>
    <property type="project" value="UniProtKB-ARBA"/>
</dbReference>
<proteinExistence type="inferred from homology"/>
<feature type="compositionally biased region" description="Polar residues" evidence="5">
    <location>
        <begin position="1208"/>
        <end position="1225"/>
    </location>
</feature>
<keyword evidence="3 4" id="KW-0175">Coiled coil</keyword>
<evidence type="ECO:0000313" key="6">
    <source>
        <dbReference type="EMBL" id="KAF9154827.1"/>
    </source>
</evidence>
<feature type="compositionally biased region" description="Low complexity" evidence="5">
    <location>
        <begin position="107"/>
        <end position="123"/>
    </location>
</feature>
<comment type="caution">
    <text evidence="6">The sequence shown here is derived from an EMBL/GenBank/DDBJ whole genome shotgun (WGS) entry which is preliminary data.</text>
</comment>
<dbReference type="AlphaFoldDB" id="A0A9P5VE91"/>
<dbReference type="PANTHER" id="PTHR15157">
    <property type="entry name" value="UV RADIATION RESISTANCE-ASSOCIATED GENE PROTEIN"/>
    <property type="match status" value="1"/>
</dbReference>
<dbReference type="GO" id="GO:0000149">
    <property type="term" value="F:SNARE binding"/>
    <property type="evidence" value="ECO:0007669"/>
    <property type="project" value="TreeGrafter"/>
</dbReference>
<dbReference type="OrthoDB" id="72772at2759"/>
<name>A0A9P5VE91_9FUNG</name>
<feature type="region of interest" description="Disordered" evidence="5">
    <location>
        <begin position="209"/>
        <end position="306"/>
    </location>
</feature>
<comment type="similarity">
    <text evidence="1">Belongs to the ATG14 family.</text>
</comment>
<feature type="compositionally biased region" description="Low complexity" evidence="5">
    <location>
        <begin position="1088"/>
        <end position="1103"/>
    </location>
</feature>
<feature type="compositionally biased region" description="Polar residues" evidence="5">
    <location>
        <begin position="254"/>
        <end position="267"/>
    </location>
</feature>
<feature type="compositionally biased region" description="Low complexity" evidence="5">
    <location>
        <begin position="1003"/>
        <end position="1020"/>
    </location>
</feature>
<dbReference type="InterPro" id="IPR018791">
    <property type="entry name" value="UV_resistance/autophagy_Atg14"/>
</dbReference>
<feature type="compositionally biased region" description="Basic and acidic residues" evidence="5">
    <location>
        <begin position="1040"/>
        <end position="1050"/>
    </location>
</feature>
<evidence type="ECO:0000256" key="5">
    <source>
        <dbReference type="SAM" id="MobiDB-lite"/>
    </source>
</evidence>
<keyword evidence="7" id="KW-1185">Reference proteome</keyword>
<dbReference type="PANTHER" id="PTHR15157:SF5">
    <property type="entry name" value="UV RADIATION RESISTANCE-ASSOCIATED GENE PROTEIN"/>
    <property type="match status" value="1"/>
</dbReference>
<protein>
    <recommendedName>
        <fullName evidence="2">Autophagy-related protein 14</fullName>
    </recommendedName>
</protein>
<feature type="coiled-coil region" evidence="4">
    <location>
        <begin position="520"/>
        <end position="547"/>
    </location>
</feature>
<feature type="compositionally biased region" description="Polar residues" evidence="5">
    <location>
        <begin position="140"/>
        <end position="151"/>
    </location>
</feature>
<organism evidence="6 7">
    <name type="scientific">Linnemannia schmuckeri</name>
    <dbReference type="NCBI Taxonomy" id="64567"/>
    <lineage>
        <taxon>Eukaryota</taxon>
        <taxon>Fungi</taxon>
        <taxon>Fungi incertae sedis</taxon>
        <taxon>Mucoromycota</taxon>
        <taxon>Mortierellomycotina</taxon>
        <taxon>Mortierellomycetes</taxon>
        <taxon>Mortierellales</taxon>
        <taxon>Mortierellaceae</taxon>
        <taxon>Linnemannia</taxon>
    </lineage>
</organism>
<feature type="compositionally biased region" description="Polar residues" evidence="5">
    <location>
        <begin position="972"/>
        <end position="983"/>
    </location>
</feature>
<dbReference type="GO" id="GO:0000323">
    <property type="term" value="C:lytic vacuole"/>
    <property type="evidence" value="ECO:0007669"/>
    <property type="project" value="TreeGrafter"/>
</dbReference>
<sequence length="1225" mass="134853">MEKGRMKHRQGLEPTQRRVRHIQTIQARNLTFSPNANQRTLASALLVHPTPQYPQQGNNSNYNTAYSTTGSNYNYNTTGSTYSYNPYQQQLQHQNTSRSITPSLELRSGTSSPTKSSSYFRSPWKSYSQGVQKIRGPGSDTGSVSAASESGRTGGASSAIKEPIARLSAGLKATVFSAGTSYESSSGYASESGSGSVSGQLGGGAGNIGGALKAKSKGRVSADFSNQQRQRHLQTQTRYQQQQQHQLEEGEYSRSFNDSFPAPSQLTARDPQPSPNQDITPRNSKDAREDSNSSTPSTVTDADSDLNNRLPAFLSGSKRKSGPILLNSYFTLHDPDNDEVIYTSDTVTSSNNPKYSPLEEHGFLDPSKRRIGSIVIRIWAGYRDSDYFLLLEWKVELCCLRYIGKELRDLPSGLPNNMILFGFESGYYTAADEDELMDHPHMHSLEPVATIPGGGVSRSYTYETVMRLNNLHECIMDTKKSRDEIKHSIESAMNKENAPMILQRRRGEYTERLWHLQRQVGHELNVLEEAQDRAEALRREHAARRKALDDSRERGQTQEMYLEENIINLTKNKESLFHVLKEYSSKRTELIATLFTIFPITQSENDPNLLMICKVPLPNSVYNGMDEDLVSIALGFTCQLVVMLAHYLNVPLRYPLTPMGSRAFVIDPVSLLVGPKEFPLYGKGQDRNRFEYGVFLLNKDIEQLMNSQGLQFMDLRQTLPNIRYLMETLLTKSPIQSMLYRSKFTNRRKHERLDQDRLENLFTISTEQRELDHILNSRSHSSMEGGKDQGSSSSGIRSNDKGGALKNNSGDHSLLQREYDPIDGGYTLILDSASTMSQRSRKETVGSDISTIERSEPCSTPMSPRGARQRKPSGLQHGYSSSLELSSSSDDEGGSHNTDEPGFSGWAFEAAAEAEEQPPLLPKRPSVVVASPTTTSSPTSPIERQRQLSFGSVIRQPIGVKARSVERIQKFVQDTSSRQSPEQPGNADEPNIIGVPPHSPRRASSTSSTTSATTTTTTSTIKPSNLAKLSVATGVLGRDLGNKNDNKDADVVGPLSASHSPPPRTVASAAISPKDVIDWSGQSRKRISSGSSLSQQQQQQQQRLVKDPVSESSDHTLFGSGPVSGTTESLVLEEKSSSEHPSPGLSQMHSNVRRRSSNKIGIDSSTSTSRSSDSEIGGGGGDANLEIVGARPTLSKDLLDKKHEHEPLSSTPTVVTSPKALESST</sequence>
<feature type="compositionally biased region" description="Basic and acidic residues" evidence="5">
    <location>
        <begin position="840"/>
        <end position="856"/>
    </location>
</feature>
<accession>A0A9P5VE91</accession>